<evidence type="ECO:0000259" key="2">
    <source>
        <dbReference type="Pfam" id="PF01431"/>
    </source>
</evidence>
<dbReference type="PANTHER" id="PTHR11733">
    <property type="entry name" value="ZINC METALLOPROTEASE FAMILY M13 NEPRILYSIN-RELATED"/>
    <property type="match status" value="1"/>
</dbReference>
<dbReference type="GO" id="GO:0005886">
    <property type="term" value="C:plasma membrane"/>
    <property type="evidence" value="ECO:0007669"/>
    <property type="project" value="TreeGrafter"/>
</dbReference>
<comment type="caution">
    <text evidence="3">The sequence shown here is derived from an EMBL/GenBank/DDBJ whole genome shotgun (WGS) entry which is preliminary data.</text>
</comment>
<keyword evidence="4" id="KW-1185">Reference proteome</keyword>
<evidence type="ECO:0000313" key="3">
    <source>
        <dbReference type="EMBL" id="KAF9337015.1"/>
    </source>
</evidence>
<dbReference type="InterPro" id="IPR018497">
    <property type="entry name" value="Peptidase_M13_C"/>
</dbReference>
<name>A0A9P5VQM2_9FUNG</name>
<dbReference type="AlphaFoldDB" id="A0A9P5VQM2"/>
<sequence length="297" mass="33522">TTRDAALKKLNAIAEVVGWSTALPDVASSKSLEEFYTNYTVVPDDFFANIFQGSTFLNEQIFLQLDKPVNRGSLLDSPQTVNAFYSPYTNQILFPAGILQDPYYHVDNPDYTNMASTGLIAAHEFTHGFDSQGRKYDDTGRLLNWWTNATAQVFTDKSQCFVDQYGNFTVDGPGGKPLNVNGLLTLGDNIADNGGLKMAFRTWLDRFKSDPHGQKYKNFKLPRLEMYTLEQLFFISYGRLWCRKETPESVQLKILGDAHAPAKWRVNGPVQNLPDFANVFKCKAGTPMNPVKRCDLW</sequence>
<dbReference type="Gene3D" id="3.40.390.10">
    <property type="entry name" value="Collagenase (Catalytic Domain)"/>
    <property type="match status" value="1"/>
</dbReference>
<gene>
    <name evidence="3" type="ORF">BG006_006489</name>
</gene>
<proteinExistence type="inferred from homology"/>
<protein>
    <recommendedName>
        <fullName evidence="2">Peptidase M13 C-terminal domain-containing protein</fullName>
    </recommendedName>
</protein>
<dbReference type="GO" id="GO:0004222">
    <property type="term" value="F:metalloendopeptidase activity"/>
    <property type="evidence" value="ECO:0007669"/>
    <property type="project" value="InterPro"/>
</dbReference>
<reference evidence="3" key="1">
    <citation type="journal article" date="2020" name="Fungal Divers.">
        <title>Resolving the Mortierellaceae phylogeny through synthesis of multi-gene phylogenetics and phylogenomics.</title>
        <authorList>
            <person name="Vandepol N."/>
            <person name="Liber J."/>
            <person name="Desiro A."/>
            <person name="Na H."/>
            <person name="Kennedy M."/>
            <person name="Barry K."/>
            <person name="Grigoriev I.V."/>
            <person name="Miller A.N."/>
            <person name="O'Donnell K."/>
            <person name="Stajich J.E."/>
            <person name="Bonito G."/>
        </authorList>
    </citation>
    <scope>NUCLEOTIDE SEQUENCE</scope>
    <source>
        <strain evidence="3">NVP1</strain>
    </source>
</reference>
<organism evidence="3 4">
    <name type="scientific">Podila minutissima</name>
    <dbReference type="NCBI Taxonomy" id="64525"/>
    <lineage>
        <taxon>Eukaryota</taxon>
        <taxon>Fungi</taxon>
        <taxon>Fungi incertae sedis</taxon>
        <taxon>Mucoromycota</taxon>
        <taxon>Mortierellomycotina</taxon>
        <taxon>Mortierellomycetes</taxon>
        <taxon>Mortierellales</taxon>
        <taxon>Mortierellaceae</taxon>
        <taxon>Podila</taxon>
    </lineage>
</organism>
<dbReference type="Proteomes" id="UP000696485">
    <property type="component" value="Unassembled WGS sequence"/>
</dbReference>
<dbReference type="InterPro" id="IPR024079">
    <property type="entry name" value="MetalloPept_cat_dom_sf"/>
</dbReference>
<dbReference type="PRINTS" id="PR00786">
    <property type="entry name" value="NEPRILYSIN"/>
</dbReference>
<dbReference type="PANTHER" id="PTHR11733:SF167">
    <property type="entry name" value="FI17812P1-RELATED"/>
    <property type="match status" value="1"/>
</dbReference>
<dbReference type="InterPro" id="IPR000718">
    <property type="entry name" value="Peptidase_M13"/>
</dbReference>
<dbReference type="EMBL" id="JAAAUY010000039">
    <property type="protein sequence ID" value="KAF9337015.1"/>
    <property type="molecule type" value="Genomic_DNA"/>
</dbReference>
<dbReference type="GO" id="GO:0016485">
    <property type="term" value="P:protein processing"/>
    <property type="evidence" value="ECO:0007669"/>
    <property type="project" value="TreeGrafter"/>
</dbReference>
<comment type="similarity">
    <text evidence="1">Belongs to the peptidase M13 family.</text>
</comment>
<evidence type="ECO:0000256" key="1">
    <source>
        <dbReference type="ARBA" id="ARBA00007357"/>
    </source>
</evidence>
<feature type="non-terminal residue" evidence="3">
    <location>
        <position position="1"/>
    </location>
</feature>
<dbReference type="CDD" id="cd08662">
    <property type="entry name" value="M13"/>
    <property type="match status" value="1"/>
</dbReference>
<dbReference type="Pfam" id="PF01431">
    <property type="entry name" value="Peptidase_M13"/>
    <property type="match status" value="1"/>
</dbReference>
<accession>A0A9P5VQM2</accession>
<dbReference type="SUPFAM" id="SSF55486">
    <property type="entry name" value="Metalloproteases ('zincins'), catalytic domain"/>
    <property type="match status" value="1"/>
</dbReference>
<evidence type="ECO:0000313" key="4">
    <source>
        <dbReference type="Proteomes" id="UP000696485"/>
    </source>
</evidence>
<dbReference type="PROSITE" id="PS51885">
    <property type="entry name" value="NEPRILYSIN"/>
    <property type="match status" value="1"/>
</dbReference>
<feature type="domain" description="Peptidase M13 C-terminal" evidence="2">
    <location>
        <begin position="82"/>
        <end position="296"/>
    </location>
</feature>